<dbReference type="PANTHER" id="PTHR48090:SF7">
    <property type="entry name" value="RFBJ PROTEIN"/>
    <property type="match status" value="1"/>
</dbReference>
<proteinExistence type="predicted"/>
<feature type="domain" description="Glycosyltransferase 2-like" evidence="2">
    <location>
        <begin position="6"/>
        <end position="166"/>
    </location>
</feature>
<dbReference type="Proteomes" id="UP000555728">
    <property type="component" value="Unassembled WGS sequence"/>
</dbReference>
<keyword evidence="3" id="KW-0808">Transferase</keyword>
<feature type="transmembrane region" description="Helical" evidence="1">
    <location>
        <begin position="270"/>
        <end position="289"/>
    </location>
</feature>
<keyword evidence="1" id="KW-0472">Membrane</keyword>
<dbReference type="PANTHER" id="PTHR48090">
    <property type="entry name" value="UNDECAPRENYL-PHOSPHATE 4-DEOXY-4-FORMAMIDO-L-ARABINOSE TRANSFERASE-RELATED"/>
    <property type="match status" value="1"/>
</dbReference>
<sequence>MATLIIHIPCFNEAATLPRTLADLPRSVPGFDRVEWMVTDDGSTDDTSAVARAHGVDHVVRLPVNRGLATAFMTGLLVALERGADVIVNTDADNQYDAACIPDLVAPIVAGRAMMVVGTRPIMETAEFPLAKKLLQRLGSWVVRLASGTRVPDAPSGFRAISREAALRLYVFNTYTYTLETLIQAGRMGLPVAAVPVRTNPSTRPSRLFRSMRGYVLRSMVTIFRIFVLYKPLRFFALLGLLVAVPGLVLGLRFLYFFAIGQGSGNIQSLILVAILMVSSVVIFAAGVLSDLIAANRVLLAEIRTAQLRARLGARGGGVDGTADRVGHEGQGDGADP</sequence>
<evidence type="ECO:0000313" key="3">
    <source>
        <dbReference type="EMBL" id="MBB4287093.1"/>
    </source>
</evidence>
<evidence type="ECO:0000256" key="1">
    <source>
        <dbReference type="SAM" id="Phobius"/>
    </source>
</evidence>
<evidence type="ECO:0000313" key="4">
    <source>
        <dbReference type="Proteomes" id="UP000555728"/>
    </source>
</evidence>
<dbReference type="SUPFAM" id="SSF53448">
    <property type="entry name" value="Nucleotide-diphospho-sugar transferases"/>
    <property type="match status" value="1"/>
</dbReference>
<dbReference type="GO" id="GO:0016740">
    <property type="term" value="F:transferase activity"/>
    <property type="evidence" value="ECO:0007669"/>
    <property type="project" value="UniProtKB-KW"/>
</dbReference>
<organism evidence="3 4">
    <name type="scientific">Roseospira goensis</name>
    <dbReference type="NCBI Taxonomy" id="391922"/>
    <lineage>
        <taxon>Bacteria</taxon>
        <taxon>Pseudomonadati</taxon>
        <taxon>Pseudomonadota</taxon>
        <taxon>Alphaproteobacteria</taxon>
        <taxon>Rhodospirillales</taxon>
        <taxon>Rhodospirillaceae</taxon>
        <taxon>Roseospira</taxon>
    </lineage>
</organism>
<dbReference type="EMBL" id="JACIGI010000027">
    <property type="protein sequence ID" value="MBB4287093.1"/>
    <property type="molecule type" value="Genomic_DNA"/>
</dbReference>
<dbReference type="Pfam" id="PF00535">
    <property type="entry name" value="Glycos_transf_2"/>
    <property type="match status" value="1"/>
</dbReference>
<keyword evidence="1" id="KW-0812">Transmembrane</keyword>
<accession>A0A7W6S1C8</accession>
<feature type="transmembrane region" description="Helical" evidence="1">
    <location>
        <begin position="236"/>
        <end position="258"/>
    </location>
</feature>
<dbReference type="AlphaFoldDB" id="A0A7W6S1C8"/>
<dbReference type="InterPro" id="IPR050256">
    <property type="entry name" value="Glycosyltransferase_2"/>
</dbReference>
<keyword evidence="1" id="KW-1133">Transmembrane helix</keyword>
<dbReference type="InterPro" id="IPR001173">
    <property type="entry name" value="Glyco_trans_2-like"/>
</dbReference>
<keyword evidence="4" id="KW-1185">Reference proteome</keyword>
<gene>
    <name evidence="3" type="ORF">GGD88_002837</name>
</gene>
<dbReference type="RefSeq" id="WP_221237157.1">
    <property type="nucleotide sequence ID" value="NZ_JACIGI010000027.1"/>
</dbReference>
<dbReference type="InterPro" id="IPR029044">
    <property type="entry name" value="Nucleotide-diphossugar_trans"/>
</dbReference>
<reference evidence="3 4" key="1">
    <citation type="submission" date="2020-08" db="EMBL/GenBank/DDBJ databases">
        <title>Genome sequencing of Purple Non-Sulfur Bacteria from various extreme environments.</title>
        <authorList>
            <person name="Mayer M."/>
        </authorList>
    </citation>
    <scope>NUCLEOTIDE SEQUENCE [LARGE SCALE GENOMIC DNA]</scope>
    <source>
        <strain evidence="3 4">JA135</strain>
    </source>
</reference>
<dbReference type="CDD" id="cd04179">
    <property type="entry name" value="DPM_DPG-synthase_like"/>
    <property type="match status" value="1"/>
</dbReference>
<comment type="caution">
    <text evidence="3">The sequence shown here is derived from an EMBL/GenBank/DDBJ whole genome shotgun (WGS) entry which is preliminary data.</text>
</comment>
<protein>
    <submittedName>
        <fullName evidence="3">Glycosyltransferase involved in cell wall biosynthesis</fullName>
    </submittedName>
</protein>
<name>A0A7W6S1C8_9PROT</name>
<evidence type="ECO:0000259" key="2">
    <source>
        <dbReference type="Pfam" id="PF00535"/>
    </source>
</evidence>
<dbReference type="Gene3D" id="3.90.550.10">
    <property type="entry name" value="Spore Coat Polysaccharide Biosynthesis Protein SpsA, Chain A"/>
    <property type="match status" value="1"/>
</dbReference>